<dbReference type="Pfam" id="PF01074">
    <property type="entry name" value="Glyco_hydro_38N"/>
    <property type="match status" value="1"/>
</dbReference>
<dbReference type="EMBL" id="JACXIY010000037">
    <property type="protein sequence ID" value="MBD2871834.1"/>
    <property type="molecule type" value="Genomic_DNA"/>
</dbReference>
<dbReference type="AlphaFoldDB" id="A0A927H9P9"/>
<name>A0A927H9P9_9BACL</name>
<feature type="domain" description="Glycoside hydrolase family 38 N-terminal" evidence="1">
    <location>
        <begin position="6"/>
        <end position="300"/>
    </location>
</feature>
<protein>
    <submittedName>
        <fullName evidence="2">Glycoside hydrolase</fullName>
    </submittedName>
</protein>
<dbReference type="InterPro" id="IPR027291">
    <property type="entry name" value="Glyco_hydro_38_N_sf"/>
</dbReference>
<dbReference type="GO" id="GO:0006013">
    <property type="term" value="P:mannose metabolic process"/>
    <property type="evidence" value="ECO:0007669"/>
    <property type="project" value="InterPro"/>
</dbReference>
<evidence type="ECO:0000259" key="1">
    <source>
        <dbReference type="Pfam" id="PF01074"/>
    </source>
</evidence>
<organism evidence="2 3">
    <name type="scientific">Paenibacillus arenilitoris</name>
    <dbReference type="NCBI Taxonomy" id="2772299"/>
    <lineage>
        <taxon>Bacteria</taxon>
        <taxon>Bacillati</taxon>
        <taxon>Bacillota</taxon>
        <taxon>Bacilli</taxon>
        <taxon>Bacillales</taxon>
        <taxon>Paenibacillaceae</taxon>
        <taxon>Paenibacillus</taxon>
    </lineage>
</organism>
<sequence length="815" mass="92232">MKRKWKIYTIHHSHTDIGYTERQEKIEQFQVDYIRQAIEIAKSVRSGGRPEWKGFKWMCETFWAVERFLEQATDELKAEFASALRQGDIELSGTYLNMTELIDGELLTHMAGRAKAYADRIGIRVDSAMTADINGYSWGYAQAMIDSGIDHLLTSIHTHHGMFALGRKQYPFYWETPAGDRLLVWNGEHYMMGNDLGLNPDSMLSYTIRDEFPVWGVAENHWEVAETRIGRYLQQLEAEAYPYDFVLVNVMGQLRDNAAPNGGVMAFIHEWNGKHGESVEIEMTTLSKFFEHVKKQPREIEVFRGDWPDWWSDGVASTAMHTQIYREAQRMLRVVKRLDPTGEIAGRSLIAEAEQQLIMYAEHTWGYHSSVREPWHPLVQELEVRKQAYAANASRAVWTALDNVTHRKGEALVAAGRPFTYKAINPSGGKAEDLAYIYIEGGWESDLFRGGLEVVDDRTGSVLVHQKESVSKGNQIAVKVALAPGEERTYTLRPAAEARANTAKSTRLEGNDRVYDMNDLIPLPDAFGKQGLSIGESFVESPHARIEWKLGDGIVSWIDKRTGEQLLRSGAPHAAFTPVYEVTPAGNAKEMAEVRRKMGRNRKGMDVRRHAGRLTGAREVANGPLYGTVELLYEVEGCSYYSLFITAYTGMLRVDVSVRMHKNSVWDPENVYVSLPFRSGCGEEQLWVEKAGALVRPGIDQLPGTMLDYYCVQEGLAYVADRGGLVLAAKDTPLIQLGSLEYGTRKVHGQQSEDEFRDLYAWVLTNYWETNFKGTLGGFYEFRYTLQWGAELNSPEAAIAQAHRINEGLVSFRSR</sequence>
<dbReference type="Proteomes" id="UP000632125">
    <property type="component" value="Unassembled WGS sequence"/>
</dbReference>
<dbReference type="SUPFAM" id="SSF88713">
    <property type="entry name" value="Glycoside hydrolase/deacetylase"/>
    <property type="match status" value="1"/>
</dbReference>
<evidence type="ECO:0000313" key="3">
    <source>
        <dbReference type="Proteomes" id="UP000632125"/>
    </source>
</evidence>
<keyword evidence="3" id="KW-1185">Reference proteome</keyword>
<dbReference type="Gene3D" id="3.20.110.10">
    <property type="entry name" value="Glycoside hydrolase 38, N terminal domain"/>
    <property type="match status" value="1"/>
</dbReference>
<reference evidence="2" key="1">
    <citation type="submission" date="2020-09" db="EMBL/GenBank/DDBJ databases">
        <title>A novel bacterium of genus Paenibacillus, isolated from South China Sea.</title>
        <authorList>
            <person name="Huang H."/>
            <person name="Mo K."/>
            <person name="Hu Y."/>
        </authorList>
    </citation>
    <scope>NUCLEOTIDE SEQUENCE</scope>
    <source>
        <strain evidence="2">IB182493</strain>
    </source>
</reference>
<keyword evidence="2" id="KW-0378">Hydrolase</keyword>
<dbReference type="GO" id="GO:0004559">
    <property type="term" value="F:alpha-mannosidase activity"/>
    <property type="evidence" value="ECO:0007669"/>
    <property type="project" value="InterPro"/>
</dbReference>
<accession>A0A927H9P9</accession>
<dbReference type="InterPro" id="IPR000602">
    <property type="entry name" value="Glyco_hydro_38_N"/>
</dbReference>
<evidence type="ECO:0000313" key="2">
    <source>
        <dbReference type="EMBL" id="MBD2871834.1"/>
    </source>
</evidence>
<comment type="caution">
    <text evidence="2">The sequence shown here is derived from an EMBL/GenBank/DDBJ whole genome shotgun (WGS) entry which is preliminary data.</text>
</comment>
<gene>
    <name evidence="2" type="ORF">IDH41_24965</name>
</gene>
<proteinExistence type="predicted"/>
<dbReference type="CDD" id="cd10791">
    <property type="entry name" value="GH38N_AMII_like_1"/>
    <property type="match status" value="1"/>
</dbReference>
<dbReference type="InterPro" id="IPR011330">
    <property type="entry name" value="Glyco_hydro/deAcase_b/a-brl"/>
</dbReference>